<evidence type="ECO:0000313" key="7">
    <source>
        <dbReference type="EMBL" id="PMD47028.1"/>
    </source>
</evidence>
<keyword evidence="3" id="KW-0479">Metal-binding</keyword>
<dbReference type="InterPro" id="IPR051013">
    <property type="entry name" value="MBL_superfamily_lactonases"/>
</dbReference>
<evidence type="ECO:0000256" key="2">
    <source>
        <dbReference type="ARBA" id="ARBA00007749"/>
    </source>
</evidence>
<evidence type="ECO:0000256" key="5">
    <source>
        <dbReference type="ARBA" id="ARBA00022833"/>
    </source>
</evidence>
<feature type="domain" description="Metallo-beta-lactamase" evidence="6">
    <location>
        <begin position="44"/>
        <end position="295"/>
    </location>
</feature>
<dbReference type="GO" id="GO:0046872">
    <property type="term" value="F:metal ion binding"/>
    <property type="evidence" value="ECO:0007669"/>
    <property type="project" value="UniProtKB-KW"/>
</dbReference>
<evidence type="ECO:0000256" key="4">
    <source>
        <dbReference type="ARBA" id="ARBA00022801"/>
    </source>
</evidence>
<dbReference type="InterPro" id="IPR001279">
    <property type="entry name" value="Metallo-B-lactamas"/>
</dbReference>
<name>A0A2J6S8E6_HYAVF</name>
<protein>
    <submittedName>
        <fullName evidence="7">Metallo-hydrolase/oxidoreductase</fullName>
    </submittedName>
</protein>
<organism evidence="7 8">
    <name type="scientific">Hyaloscypha variabilis (strain UAMH 11265 / GT02V1 / F)</name>
    <name type="common">Meliniomyces variabilis</name>
    <dbReference type="NCBI Taxonomy" id="1149755"/>
    <lineage>
        <taxon>Eukaryota</taxon>
        <taxon>Fungi</taxon>
        <taxon>Dikarya</taxon>
        <taxon>Ascomycota</taxon>
        <taxon>Pezizomycotina</taxon>
        <taxon>Leotiomycetes</taxon>
        <taxon>Helotiales</taxon>
        <taxon>Hyaloscyphaceae</taxon>
        <taxon>Hyaloscypha</taxon>
        <taxon>Hyaloscypha variabilis</taxon>
    </lineage>
</organism>
<dbReference type="CDD" id="cd07730">
    <property type="entry name" value="metallo-hydrolase-like_MBL-fold"/>
    <property type="match status" value="1"/>
</dbReference>
<dbReference type="PANTHER" id="PTHR42978:SF2">
    <property type="entry name" value="102 KBASES UNSTABLE REGION: FROM 1 TO 119443"/>
    <property type="match status" value="1"/>
</dbReference>
<dbReference type="Proteomes" id="UP000235786">
    <property type="component" value="Unassembled WGS sequence"/>
</dbReference>
<keyword evidence="5" id="KW-0862">Zinc</keyword>
<dbReference type="SUPFAM" id="SSF56281">
    <property type="entry name" value="Metallo-hydrolase/oxidoreductase"/>
    <property type="match status" value="1"/>
</dbReference>
<dbReference type="Gene3D" id="3.60.15.10">
    <property type="entry name" value="Ribonuclease Z/Hydroxyacylglutathione hydrolase-like"/>
    <property type="match status" value="1"/>
</dbReference>
<dbReference type="Pfam" id="PF00753">
    <property type="entry name" value="Lactamase_B"/>
    <property type="match status" value="1"/>
</dbReference>
<feature type="non-terminal residue" evidence="7">
    <location>
        <position position="1"/>
    </location>
</feature>
<evidence type="ECO:0000256" key="1">
    <source>
        <dbReference type="ARBA" id="ARBA00001947"/>
    </source>
</evidence>
<dbReference type="EMBL" id="KZ613938">
    <property type="protein sequence ID" value="PMD47028.1"/>
    <property type="molecule type" value="Genomic_DNA"/>
</dbReference>
<keyword evidence="8" id="KW-1185">Reference proteome</keyword>
<proteinExistence type="inferred from homology"/>
<evidence type="ECO:0000259" key="6">
    <source>
        <dbReference type="SMART" id="SM00849"/>
    </source>
</evidence>
<dbReference type="OrthoDB" id="10250730at2759"/>
<accession>A0A2J6S8E6</accession>
<sequence>SLSLTAPKMPVVYPTVSPLSCGFLSPPAWKFIADTKEDEKLTMPSMAFLIQHPASQSNIVFDLSIRKDLTKYHPGLQKHIETRHPLSSERDVKSALALGALDTSEIDYVIMSHVHWDHIGTPSDFPNATFIAGPSTKKLLRNEMGPDLFNPYFEPALLPPDRTIELPAIPDSEERGDVFDAKHGWYWQTISLIPNAVDMFNDGTVYIVNSPGHVPGHLNLLIRIAEEKWVYLAADACHHSRILRGEVDFGTWKDKKGRMVTIHHDLDAAYNTLDIMRQLQKIGMDSVPVEVILAHDGEWERENARYFFPNHL</sequence>
<dbReference type="GO" id="GO:0016787">
    <property type="term" value="F:hydrolase activity"/>
    <property type="evidence" value="ECO:0007669"/>
    <property type="project" value="UniProtKB-KW"/>
</dbReference>
<comment type="cofactor">
    <cofactor evidence="1">
        <name>Zn(2+)</name>
        <dbReference type="ChEBI" id="CHEBI:29105"/>
    </cofactor>
</comment>
<dbReference type="PANTHER" id="PTHR42978">
    <property type="entry name" value="QUORUM-QUENCHING LACTONASE YTNP-RELATED-RELATED"/>
    <property type="match status" value="1"/>
</dbReference>
<keyword evidence="4 7" id="KW-0378">Hydrolase</keyword>
<comment type="similarity">
    <text evidence="2">Belongs to the metallo-beta-lactamase superfamily.</text>
</comment>
<reference evidence="7 8" key="1">
    <citation type="submission" date="2016-04" db="EMBL/GenBank/DDBJ databases">
        <title>A degradative enzymes factory behind the ericoid mycorrhizal symbiosis.</title>
        <authorList>
            <consortium name="DOE Joint Genome Institute"/>
            <person name="Martino E."/>
            <person name="Morin E."/>
            <person name="Grelet G."/>
            <person name="Kuo A."/>
            <person name="Kohler A."/>
            <person name="Daghino S."/>
            <person name="Barry K."/>
            <person name="Choi C."/>
            <person name="Cichocki N."/>
            <person name="Clum A."/>
            <person name="Copeland A."/>
            <person name="Hainaut M."/>
            <person name="Haridas S."/>
            <person name="Labutti K."/>
            <person name="Lindquist E."/>
            <person name="Lipzen A."/>
            <person name="Khouja H.-R."/>
            <person name="Murat C."/>
            <person name="Ohm R."/>
            <person name="Olson A."/>
            <person name="Spatafora J."/>
            <person name="Veneault-Fourrey C."/>
            <person name="Henrissat B."/>
            <person name="Grigoriev I."/>
            <person name="Martin F."/>
            <person name="Perotto S."/>
        </authorList>
    </citation>
    <scope>NUCLEOTIDE SEQUENCE [LARGE SCALE GENOMIC DNA]</scope>
    <source>
        <strain evidence="7 8">F</strain>
    </source>
</reference>
<dbReference type="AlphaFoldDB" id="A0A2J6S8E6"/>
<gene>
    <name evidence="7" type="ORF">L207DRAFT_416840</name>
</gene>
<evidence type="ECO:0000256" key="3">
    <source>
        <dbReference type="ARBA" id="ARBA00022723"/>
    </source>
</evidence>
<evidence type="ECO:0000313" key="8">
    <source>
        <dbReference type="Proteomes" id="UP000235786"/>
    </source>
</evidence>
<dbReference type="STRING" id="1149755.A0A2J6S8E6"/>
<dbReference type="InterPro" id="IPR036866">
    <property type="entry name" value="RibonucZ/Hydroxyglut_hydro"/>
</dbReference>
<dbReference type="SMART" id="SM00849">
    <property type="entry name" value="Lactamase_B"/>
    <property type="match status" value="1"/>
</dbReference>